<proteinExistence type="inferred from homology"/>
<dbReference type="PROSITE" id="PS01328">
    <property type="entry name" value="4HBCOA_THIOESTERASE"/>
    <property type="match status" value="1"/>
</dbReference>
<dbReference type="SUPFAM" id="SSF54637">
    <property type="entry name" value="Thioesterase/thiol ester dehydrase-isomerase"/>
    <property type="match status" value="1"/>
</dbReference>
<dbReference type="InterPro" id="IPR050563">
    <property type="entry name" value="4-hydroxybenzoyl-CoA_TE"/>
</dbReference>
<dbReference type="InterPro" id="IPR008272">
    <property type="entry name" value="HB-CoA_thioesterase_AS"/>
</dbReference>
<dbReference type="Pfam" id="PF13279">
    <property type="entry name" value="4HBT_2"/>
    <property type="match status" value="1"/>
</dbReference>
<dbReference type="InterPro" id="IPR029069">
    <property type="entry name" value="HotDog_dom_sf"/>
</dbReference>
<accession>A0A1W6BWB0</accession>
<dbReference type="InterPro" id="IPR006684">
    <property type="entry name" value="YbgC/YbaW"/>
</dbReference>
<dbReference type="NCBIfam" id="TIGR00051">
    <property type="entry name" value="YbgC/FadM family acyl-CoA thioesterase"/>
    <property type="match status" value="1"/>
</dbReference>
<keyword evidence="2" id="KW-0378">Hydrolase</keyword>
<dbReference type="Proteomes" id="UP000192902">
    <property type="component" value="Chromosome"/>
</dbReference>
<dbReference type="KEGG" id="ccun:CCUN_0732"/>
<dbReference type="CDD" id="cd00586">
    <property type="entry name" value="4HBT"/>
    <property type="match status" value="1"/>
</dbReference>
<dbReference type="eggNOG" id="COG0824">
    <property type="taxonomic scope" value="Bacteria"/>
</dbReference>
<comment type="similarity">
    <text evidence="1">Belongs to the 4-hydroxybenzoyl-CoA thioesterase family.</text>
</comment>
<evidence type="ECO:0000313" key="3">
    <source>
        <dbReference type="EMBL" id="ARJ56350.1"/>
    </source>
</evidence>
<organism evidence="3 4">
    <name type="scientific">Campylobacter cuniculorum DSM 23162 = LMG 24588</name>
    <dbReference type="NCBI Taxonomy" id="1121267"/>
    <lineage>
        <taxon>Bacteria</taxon>
        <taxon>Pseudomonadati</taxon>
        <taxon>Campylobacterota</taxon>
        <taxon>Epsilonproteobacteria</taxon>
        <taxon>Campylobacterales</taxon>
        <taxon>Campylobacteraceae</taxon>
        <taxon>Campylobacter</taxon>
    </lineage>
</organism>
<dbReference type="GO" id="GO:0047617">
    <property type="term" value="F:fatty acyl-CoA hydrolase activity"/>
    <property type="evidence" value="ECO:0007669"/>
    <property type="project" value="TreeGrafter"/>
</dbReference>
<evidence type="ECO:0000256" key="1">
    <source>
        <dbReference type="ARBA" id="ARBA00005953"/>
    </source>
</evidence>
<dbReference type="STRING" id="1121267.CCUN_0732"/>
<reference evidence="3 4" key="1">
    <citation type="submission" date="2017-04" db="EMBL/GenBank/DDBJ databases">
        <title>Complete genome sequence of the Campylobacter cuniculorum type strain LMG24588.</title>
        <authorList>
            <person name="Miller W.G."/>
            <person name="Yee E."/>
            <person name="Revez J."/>
            <person name="Bono J.L."/>
            <person name="Rossi M."/>
        </authorList>
    </citation>
    <scope>NUCLEOTIDE SEQUENCE [LARGE SCALE GENOMIC DNA]</scope>
    <source>
        <strain evidence="3 4">LMG 24588</strain>
    </source>
</reference>
<dbReference type="EMBL" id="CP020867">
    <property type="protein sequence ID" value="ARJ56350.1"/>
    <property type="molecule type" value="Genomic_DNA"/>
</dbReference>
<dbReference type="PANTHER" id="PTHR31793">
    <property type="entry name" value="4-HYDROXYBENZOYL-COA THIOESTERASE FAMILY MEMBER"/>
    <property type="match status" value="1"/>
</dbReference>
<evidence type="ECO:0000313" key="4">
    <source>
        <dbReference type="Proteomes" id="UP000192902"/>
    </source>
</evidence>
<name>A0A1W6BWB0_9BACT</name>
<dbReference type="PANTHER" id="PTHR31793:SF37">
    <property type="entry name" value="ACYL-COA THIOESTER HYDROLASE YBGC"/>
    <property type="match status" value="1"/>
</dbReference>
<evidence type="ECO:0000256" key="2">
    <source>
        <dbReference type="ARBA" id="ARBA00022801"/>
    </source>
</evidence>
<dbReference type="AlphaFoldDB" id="A0A1W6BWB0"/>
<sequence length="135" mass="15867">MKLGSEKEFKDMKIRVYYEDTDAGGVVYHSNYLKFCERARSEIFFAKNIDIFDAKRGHFLLTKADCHFLQSAKLGDILEIKTELLDIKRASLILCQEIYKQDEKLFRAEFTLAFVKDSKIAKIDENLKRIFEELL</sequence>
<protein>
    <submittedName>
        <fullName evidence="3">Acyl-CoA thioesterase</fullName>
    </submittedName>
</protein>
<gene>
    <name evidence="3" type="ORF">CCUN_0732</name>
</gene>
<dbReference type="PIRSF" id="PIRSF003230">
    <property type="entry name" value="YbgC"/>
    <property type="match status" value="1"/>
</dbReference>
<dbReference type="Gene3D" id="3.10.129.10">
    <property type="entry name" value="Hotdog Thioesterase"/>
    <property type="match status" value="1"/>
</dbReference>